<dbReference type="PANTHER" id="PTHR48104:SF30">
    <property type="entry name" value="METACASPASE-1"/>
    <property type="match status" value="1"/>
</dbReference>
<dbReference type="Pfam" id="PF00656">
    <property type="entry name" value="Peptidase_C14"/>
    <property type="match status" value="1"/>
</dbReference>
<keyword evidence="4" id="KW-1185">Reference proteome</keyword>
<evidence type="ECO:0000259" key="2">
    <source>
        <dbReference type="Pfam" id="PF00656"/>
    </source>
</evidence>
<feature type="domain" description="Peptidase C14 caspase" evidence="2">
    <location>
        <begin position="3"/>
        <end position="367"/>
    </location>
</feature>
<sequence length="379" mass="40946">MAKRALLVGCNYPGSDSELGGCVNDVTNMRQTLIDVYGFDASNIVFMIDTDPDAGIYFPTGKNILQCLTELIEVSEEGDVLVFYFSGHGGQIPAESGDQEDDGQDECIFSTDMNQLTDDSFRVILANLRSGVTFTYVSDSCCSGGMLDSAELQVGIGETNDVGDETELTENDLEALSTDAPQAGKRISLDSLMQSLANASGHDVTLGTIRTTMYEVFKEDASPTVKVYIRNMLERLQSTPPEEWAELYGENGVAALQHLQQIWDDENIDNDEFFAAALNVSGPLNFNGHANAKPDGETLPAEMGILISGCESDQTSADLGTGGALSIAIQTVIAAHGGRISNAQLVNQVRQIMVKKELEQRPCLYCSEDKVDANFICEV</sequence>
<proteinExistence type="inferred from homology"/>
<dbReference type="Proteomes" id="UP001605036">
    <property type="component" value="Unassembled WGS sequence"/>
</dbReference>
<dbReference type="AlphaFoldDB" id="A0ABD1Z442"/>
<dbReference type="InterPro" id="IPR011600">
    <property type="entry name" value="Pept_C14_caspase"/>
</dbReference>
<evidence type="ECO:0000256" key="1">
    <source>
        <dbReference type="ARBA" id="ARBA00009005"/>
    </source>
</evidence>
<comment type="similarity">
    <text evidence="1">Belongs to the peptidase C14B family.</text>
</comment>
<evidence type="ECO:0000313" key="4">
    <source>
        <dbReference type="Proteomes" id="UP001605036"/>
    </source>
</evidence>
<evidence type="ECO:0000313" key="3">
    <source>
        <dbReference type="EMBL" id="KAL2642275.1"/>
    </source>
</evidence>
<comment type="caution">
    <text evidence="3">The sequence shown here is derived from an EMBL/GenBank/DDBJ whole genome shotgun (WGS) entry which is preliminary data.</text>
</comment>
<dbReference type="InterPro" id="IPR029030">
    <property type="entry name" value="Caspase-like_dom_sf"/>
</dbReference>
<dbReference type="Gene3D" id="3.40.50.12660">
    <property type="match status" value="2"/>
</dbReference>
<organism evidence="3 4">
    <name type="scientific">Riccia fluitans</name>
    <dbReference type="NCBI Taxonomy" id="41844"/>
    <lineage>
        <taxon>Eukaryota</taxon>
        <taxon>Viridiplantae</taxon>
        <taxon>Streptophyta</taxon>
        <taxon>Embryophyta</taxon>
        <taxon>Marchantiophyta</taxon>
        <taxon>Marchantiopsida</taxon>
        <taxon>Marchantiidae</taxon>
        <taxon>Marchantiales</taxon>
        <taxon>Ricciaceae</taxon>
        <taxon>Riccia</taxon>
    </lineage>
</organism>
<reference evidence="3 4" key="1">
    <citation type="submission" date="2024-09" db="EMBL/GenBank/DDBJ databases">
        <title>Chromosome-scale assembly of Riccia fluitans.</title>
        <authorList>
            <person name="Paukszto L."/>
            <person name="Sawicki J."/>
            <person name="Karawczyk K."/>
            <person name="Piernik-Szablinska J."/>
            <person name="Szczecinska M."/>
            <person name="Mazdziarz M."/>
        </authorList>
    </citation>
    <scope>NUCLEOTIDE SEQUENCE [LARGE SCALE GENOMIC DNA]</scope>
    <source>
        <strain evidence="3">Rf_01</strain>
        <tissue evidence="3">Aerial parts of the thallus</tissue>
    </source>
</reference>
<dbReference type="InterPro" id="IPR050452">
    <property type="entry name" value="Metacaspase"/>
</dbReference>
<dbReference type="SUPFAM" id="SSF52129">
    <property type="entry name" value="Caspase-like"/>
    <property type="match status" value="1"/>
</dbReference>
<protein>
    <recommendedName>
        <fullName evidence="2">Peptidase C14 caspase domain-containing protein</fullName>
    </recommendedName>
</protein>
<dbReference type="EMBL" id="JBHFFA010000002">
    <property type="protein sequence ID" value="KAL2642275.1"/>
    <property type="molecule type" value="Genomic_DNA"/>
</dbReference>
<dbReference type="PANTHER" id="PTHR48104">
    <property type="entry name" value="METACASPASE-4"/>
    <property type="match status" value="1"/>
</dbReference>
<accession>A0ABD1Z442</accession>
<gene>
    <name evidence="3" type="ORF">R1flu_009862</name>
</gene>
<name>A0ABD1Z442_9MARC</name>